<evidence type="ECO:0000313" key="5">
    <source>
        <dbReference type="EMBL" id="GIL62522.1"/>
    </source>
</evidence>
<feature type="compositionally biased region" description="Basic and acidic residues" evidence="4">
    <location>
        <begin position="194"/>
        <end position="209"/>
    </location>
</feature>
<dbReference type="GO" id="GO:0031048">
    <property type="term" value="P:regulatory ncRNA-mediated heterochromatin formation"/>
    <property type="evidence" value="ECO:0007669"/>
    <property type="project" value="TreeGrafter"/>
</dbReference>
<feature type="region of interest" description="Disordered" evidence="4">
    <location>
        <begin position="61"/>
        <end position="209"/>
    </location>
</feature>
<keyword evidence="3" id="KW-0539">Nucleus</keyword>
<comment type="similarity">
    <text evidence="2">Belongs to the NRDE2 family.</text>
</comment>
<feature type="region of interest" description="Disordered" evidence="4">
    <location>
        <begin position="345"/>
        <end position="377"/>
    </location>
</feature>
<feature type="compositionally biased region" description="Basic residues" evidence="4">
    <location>
        <begin position="142"/>
        <end position="168"/>
    </location>
</feature>
<feature type="compositionally biased region" description="Polar residues" evidence="4">
    <location>
        <begin position="10"/>
        <end position="19"/>
    </location>
</feature>
<organism evidence="5 6">
    <name type="scientific">Volvox africanus</name>
    <dbReference type="NCBI Taxonomy" id="51714"/>
    <lineage>
        <taxon>Eukaryota</taxon>
        <taxon>Viridiplantae</taxon>
        <taxon>Chlorophyta</taxon>
        <taxon>core chlorophytes</taxon>
        <taxon>Chlorophyceae</taxon>
        <taxon>CS clade</taxon>
        <taxon>Chlamydomonadales</taxon>
        <taxon>Volvocaceae</taxon>
        <taxon>Volvox</taxon>
    </lineage>
</organism>
<evidence type="ECO:0000256" key="3">
    <source>
        <dbReference type="ARBA" id="ARBA00023242"/>
    </source>
</evidence>
<evidence type="ECO:0000256" key="2">
    <source>
        <dbReference type="ARBA" id="ARBA00009265"/>
    </source>
</evidence>
<sequence>MSLFPITGEQARNQPQTDRAISDNPAGWLSNNASYQPHDVLDPHHPYGSYATQAEFLRAAERYLESSSDSDPDGGGGSTALATQATKERVPLGGAHASSQPGRPDTQPETRLSRQGQPHHSHYARRSSSTSSETGDSDRDRRRGGHKKRKRRSSRSPSKSKRRRKRNGRGRESPEKAKKRRKRSHHRSTSSSTRDSDSPSDSRSDGNGEERLKILRLERAAAAAGIAPRQAAAISAGRPILKGKAPQPGDVYYDTRGDLDNVVYECLYGSNVASYHRTDPLGLVKGARAHRLLPGQITLAGLARGGDGDDASSRAAVQGTRYFGARVVATERSRRLRRVFLSEAPVLPGTSGPGRSRMAGGSGSEEPNGVTRGRGSSGAVQRGWLLSKLEGPAAQGRSSAPAAGGSGWGFKIAMPMPSYLPLKDPVLTGSTLG</sequence>
<dbReference type="InterPro" id="IPR013633">
    <property type="entry name" value="NRDE-2"/>
</dbReference>
<protein>
    <submittedName>
        <fullName evidence="5">Uncharacterized protein</fullName>
    </submittedName>
</protein>
<evidence type="ECO:0000256" key="1">
    <source>
        <dbReference type="ARBA" id="ARBA00004123"/>
    </source>
</evidence>
<dbReference type="GO" id="GO:1902369">
    <property type="term" value="P:negative regulation of RNA catabolic process"/>
    <property type="evidence" value="ECO:0007669"/>
    <property type="project" value="TreeGrafter"/>
</dbReference>
<evidence type="ECO:0000313" key="6">
    <source>
        <dbReference type="Proteomes" id="UP000747399"/>
    </source>
</evidence>
<gene>
    <name evidence="5" type="ORF">Vafri_16733</name>
</gene>
<dbReference type="PANTHER" id="PTHR13471">
    <property type="entry name" value="TETRATRICOPEPTIDE-LIKE HELICAL"/>
    <property type="match status" value="1"/>
</dbReference>
<evidence type="ECO:0000256" key="4">
    <source>
        <dbReference type="SAM" id="MobiDB-lite"/>
    </source>
</evidence>
<comment type="caution">
    <text evidence="5">The sequence shown here is derived from an EMBL/GenBank/DDBJ whole genome shotgun (WGS) entry which is preliminary data.</text>
</comment>
<dbReference type="AlphaFoldDB" id="A0A8J4BIW6"/>
<accession>A0A8J4BIW6</accession>
<feature type="compositionally biased region" description="Basic residues" evidence="4">
    <location>
        <begin position="177"/>
        <end position="188"/>
    </location>
</feature>
<keyword evidence="6" id="KW-1185">Reference proteome</keyword>
<dbReference type="EMBL" id="BNCO01000051">
    <property type="protein sequence ID" value="GIL62522.1"/>
    <property type="molecule type" value="Genomic_DNA"/>
</dbReference>
<proteinExistence type="inferred from homology"/>
<feature type="region of interest" description="Disordered" evidence="4">
    <location>
        <begin position="1"/>
        <end position="48"/>
    </location>
</feature>
<dbReference type="GO" id="GO:0071013">
    <property type="term" value="C:catalytic step 2 spliceosome"/>
    <property type="evidence" value="ECO:0007669"/>
    <property type="project" value="TreeGrafter"/>
</dbReference>
<dbReference type="Proteomes" id="UP000747399">
    <property type="component" value="Unassembled WGS sequence"/>
</dbReference>
<comment type="subcellular location">
    <subcellularLocation>
        <location evidence="1">Nucleus</location>
    </subcellularLocation>
</comment>
<feature type="non-terminal residue" evidence="5">
    <location>
        <position position="433"/>
    </location>
</feature>
<dbReference type="PANTHER" id="PTHR13471:SF0">
    <property type="entry name" value="NUCLEAR EXOSOME REGULATOR NRDE2"/>
    <property type="match status" value="1"/>
</dbReference>
<reference evidence="5" key="1">
    <citation type="journal article" date="2021" name="Proc. Natl. Acad. Sci. U.S.A.">
        <title>Three genomes in the algal genus Volvox reveal the fate of a haploid sex-determining region after a transition to homothallism.</title>
        <authorList>
            <person name="Yamamoto K."/>
            <person name="Hamaji T."/>
            <person name="Kawai-Toyooka H."/>
            <person name="Matsuzaki R."/>
            <person name="Takahashi F."/>
            <person name="Nishimura Y."/>
            <person name="Kawachi M."/>
            <person name="Noguchi H."/>
            <person name="Minakuchi Y."/>
            <person name="Umen J.G."/>
            <person name="Toyoda A."/>
            <person name="Nozaki H."/>
        </authorList>
    </citation>
    <scope>NUCLEOTIDE SEQUENCE</scope>
    <source>
        <strain evidence="5">NIES-3780</strain>
    </source>
</reference>
<name>A0A8J4BIW6_9CHLO</name>